<proteinExistence type="predicted"/>
<evidence type="ECO:0000313" key="1">
    <source>
        <dbReference type="EMBL" id="GGF15090.1"/>
    </source>
</evidence>
<name>A0ABQ1UBE7_9BACT</name>
<evidence type="ECO:0008006" key="3">
    <source>
        <dbReference type="Google" id="ProtNLM"/>
    </source>
</evidence>
<gene>
    <name evidence="1" type="ORF">GCM10011383_27900</name>
</gene>
<evidence type="ECO:0000313" key="2">
    <source>
        <dbReference type="Proteomes" id="UP000632273"/>
    </source>
</evidence>
<dbReference type="Proteomes" id="UP000632273">
    <property type="component" value="Unassembled WGS sequence"/>
</dbReference>
<keyword evidence="2" id="KW-1185">Reference proteome</keyword>
<organism evidence="1 2">
    <name type="scientific">Hymenobacter cavernae</name>
    <dbReference type="NCBI Taxonomy" id="2044852"/>
    <lineage>
        <taxon>Bacteria</taxon>
        <taxon>Pseudomonadati</taxon>
        <taxon>Bacteroidota</taxon>
        <taxon>Cytophagia</taxon>
        <taxon>Cytophagales</taxon>
        <taxon>Hymenobacteraceae</taxon>
        <taxon>Hymenobacter</taxon>
    </lineage>
</organism>
<protein>
    <recommendedName>
        <fullName evidence="3">STAS/SEC14 domain-containing protein</fullName>
    </recommendedName>
</protein>
<sequence length="90" mass="10137">MRQCLSRMPCDKVLDDSSQVDSDWEEVADWVSQHFFSIIARQGVRYYAWIGSSDAAIRKSMELAVQHCSQPRVALFDDVAAASAWLNAQA</sequence>
<accession>A0ABQ1UBE7</accession>
<comment type="caution">
    <text evidence="1">The sequence shown here is derived from an EMBL/GenBank/DDBJ whole genome shotgun (WGS) entry which is preliminary data.</text>
</comment>
<dbReference type="EMBL" id="BMHT01000005">
    <property type="protein sequence ID" value="GGF15090.1"/>
    <property type="molecule type" value="Genomic_DNA"/>
</dbReference>
<reference evidence="2" key="1">
    <citation type="journal article" date="2019" name="Int. J. Syst. Evol. Microbiol.">
        <title>The Global Catalogue of Microorganisms (GCM) 10K type strain sequencing project: providing services to taxonomists for standard genome sequencing and annotation.</title>
        <authorList>
            <consortium name="The Broad Institute Genomics Platform"/>
            <consortium name="The Broad Institute Genome Sequencing Center for Infectious Disease"/>
            <person name="Wu L."/>
            <person name="Ma J."/>
        </authorList>
    </citation>
    <scope>NUCLEOTIDE SEQUENCE [LARGE SCALE GENOMIC DNA]</scope>
    <source>
        <strain evidence="2">CGMCC 1.15197</strain>
    </source>
</reference>